<dbReference type="Proteomes" id="UP000298416">
    <property type="component" value="Unassembled WGS sequence"/>
</dbReference>
<gene>
    <name evidence="2" type="ORF">SASPL_113850</name>
</gene>
<dbReference type="EMBL" id="PNBA02000005">
    <property type="protein sequence ID" value="KAG6423454.1"/>
    <property type="molecule type" value="Genomic_DNA"/>
</dbReference>
<evidence type="ECO:0000313" key="3">
    <source>
        <dbReference type="Proteomes" id="UP000298416"/>
    </source>
</evidence>
<evidence type="ECO:0000256" key="1">
    <source>
        <dbReference type="SAM" id="SignalP"/>
    </source>
</evidence>
<organism evidence="2">
    <name type="scientific">Salvia splendens</name>
    <name type="common">Scarlet sage</name>
    <dbReference type="NCBI Taxonomy" id="180675"/>
    <lineage>
        <taxon>Eukaryota</taxon>
        <taxon>Viridiplantae</taxon>
        <taxon>Streptophyta</taxon>
        <taxon>Embryophyta</taxon>
        <taxon>Tracheophyta</taxon>
        <taxon>Spermatophyta</taxon>
        <taxon>Magnoliopsida</taxon>
        <taxon>eudicotyledons</taxon>
        <taxon>Gunneridae</taxon>
        <taxon>Pentapetalae</taxon>
        <taxon>asterids</taxon>
        <taxon>lamiids</taxon>
        <taxon>Lamiales</taxon>
        <taxon>Lamiaceae</taxon>
        <taxon>Nepetoideae</taxon>
        <taxon>Mentheae</taxon>
        <taxon>Salviinae</taxon>
        <taxon>Salvia</taxon>
        <taxon>Salvia subgen. Calosphace</taxon>
        <taxon>core Calosphace</taxon>
    </lineage>
</organism>
<comment type="caution">
    <text evidence="2">The sequence shown here is derived from an EMBL/GenBank/DDBJ whole genome shotgun (WGS) entry which is preliminary data.</text>
</comment>
<sequence>MAKTTAIMLVALFVMSALLSSSWAASEVDSTALPVQSEADPAAEASSGKVFKVCNSVEVCGGEGGSGSVGGGGNRKLLSDAEAPATTMQEVEKGAESLKTKFMGLFQ</sequence>
<reference evidence="2" key="2">
    <citation type="submission" date="2020-08" db="EMBL/GenBank/DDBJ databases">
        <title>Plant Genome Project.</title>
        <authorList>
            <person name="Zhang R.-G."/>
        </authorList>
    </citation>
    <scope>NUCLEOTIDE SEQUENCE</scope>
    <source>
        <strain evidence="2">Huo1</strain>
        <tissue evidence="2">Leaf</tissue>
    </source>
</reference>
<accession>A0A8X8Y2B0</accession>
<name>A0A8X8Y2B0_SALSN</name>
<reference evidence="2" key="1">
    <citation type="submission" date="2018-01" db="EMBL/GenBank/DDBJ databases">
        <authorList>
            <person name="Mao J.F."/>
        </authorList>
    </citation>
    <scope>NUCLEOTIDE SEQUENCE</scope>
    <source>
        <strain evidence="2">Huo1</strain>
        <tissue evidence="2">Leaf</tissue>
    </source>
</reference>
<keyword evidence="3" id="KW-1185">Reference proteome</keyword>
<evidence type="ECO:0000313" key="2">
    <source>
        <dbReference type="EMBL" id="KAG6423454.1"/>
    </source>
</evidence>
<protein>
    <submittedName>
        <fullName evidence="2">Uncharacterized protein</fullName>
    </submittedName>
</protein>
<dbReference type="AlphaFoldDB" id="A0A8X8Y2B0"/>
<proteinExistence type="predicted"/>
<keyword evidence="1" id="KW-0732">Signal</keyword>
<feature type="signal peptide" evidence="1">
    <location>
        <begin position="1"/>
        <end position="24"/>
    </location>
</feature>
<feature type="chain" id="PRO_5036476623" evidence="1">
    <location>
        <begin position="25"/>
        <end position="107"/>
    </location>
</feature>